<reference evidence="2 3" key="1">
    <citation type="submission" date="2017-05" db="EMBL/GenBank/DDBJ databases">
        <authorList>
            <person name="Varghese N."/>
            <person name="Submissions S."/>
        </authorList>
    </citation>
    <scope>NUCLEOTIDE SEQUENCE [LARGE SCALE GENOMIC DNA]</scope>
    <source>
        <strain evidence="2 3">DSM 29734</strain>
    </source>
</reference>
<proteinExistence type="predicted"/>
<dbReference type="Gene3D" id="3.40.50.300">
    <property type="entry name" value="P-loop containing nucleotide triphosphate hydrolases"/>
    <property type="match status" value="1"/>
</dbReference>
<evidence type="ECO:0000313" key="2">
    <source>
        <dbReference type="EMBL" id="SMP05459.1"/>
    </source>
</evidence>
<keyword evidence="1" id="KW-0175">Coiled coil</keyword>
<organism evidence="2 3">
    <name type="scientific">Shimia sagamensis</name>
    <dbReference type="NCBI Taxonomy" id="1566352"/>
    <lineage>
        <taxon>Bacteria</taxon>
        <taxon>Pseudomonadati</taxon>
        <taxon>Pseudomonadota</taxon>
        <taxon>Alphaproteobacteria</taxon>
        <taxon>Rhodobacterales</taxon>
        <taxon>Roseobacteraceae</taxon>
    </lineage>
</organism>
<dbReference type="RefSeq" id="WP_283424415.1">
    <property type="nucleotide sequence ID" value="NZ_FXTY01000001.1"/>
</dbReference>
<gene>
    <name evidence="2" type="ORF">SAMN06265373_101566</name>
</gene>
<comment type="caution">
    <text evidence="2">The sequence shown here is derived from an EMBL/GenBank/DDBJ whole genome shotgun (WGS) entry which is preliminary data.</text>
</comment>
<protein>
    <recommendedName>
        <fullName evidence="4">Sulfotransferase family protein</fullName>
    </recommendedName>
</protein>
<accession>A0ABY1NBC2</accession>
<dbReference type="EMBL" id="FXTY01000001">
    <property type="protein sequence ID" value="SMP05459.1"/>
    <property type="molecule type" value="Genomic_DNA"/>
</dbReference>
<dbReference type="InterPro" id="IPR027417">
    <property type="entry name" value="P-loop_NTPase"/>
</dbReference>
<feature type="coiled-coil region" evidence="1">
    <location>
        <begin position="322"/>
        <end position="360"/>
    </location>
</feature>
<evidence type="ECO:0000256" key="1">
    <source>
        <dbReference type="SAM" id="Coils"/>
    </source>
</evidence>
<evidence type="ECO:0008006" key="4">
    <source>
        <dbReference type="Google" id="ProtNLM"/>
    </source>
</evidence>
<sequence>MTKTIYIHIGHYKTGTTALQVFMNSNRQALRDLGTLWNKGVDYPEQFCDLAKHSKLAFSIYREAGVSSLMYGFQNDVPAQTRWNNFFDYVRQSKCPSVLISSEEFMRMGANPAATQLLKDIIAPVKNEFTFKIIAYLRRPDAHLRSWYNQLVKLRQPVPDFNSTVCDVMEPIHYDYSLALKPWIEMFGSKSVIVRPYTEALRENHELFRDFLGVLGIPFDGKNAKRWNVPGDRINLRMEDRFLELTRITQNMGMKAGRPKQLQERFAKLLDDHQLENRSSQSFDHVVETSQRAMETLKASQNTAPLAALFADHLPIADAPDRAEMLNLIQLLLQENATLRNRLNKHTQEVNTRLDTIENQLGTKKPDSQ</sequence>
<keyword evidence="3" id="KW-1185">Reference proteome</keyword>
<dbReference type="SUPFAM" id="SSF52540">
    <property type="entry name" value="P-loop containing nucleoside triphosphate hydrolases"/>
    <property type="match status" value="1"/>
</dbReference>
<evidence type="ECO:0000313" key="3">
    <source>
        <dbReference type="Proteomes" id="UP001157961"/>
    </source>
</evidence>
<dbReference type="Proteomes" id="UP001157961">
    <property type="component" value="Unassembled WGS sequence"/>
</dbReference>
<name>A0ABY1NBC2_9RHOB</name>